<dbReference type="InterPro" id="IPR050706">
    <property type="entry name" value="Cyclic-di-GMP_PDE-like"/>
</dbReference>
<dbReference type="InterPro" id="IPR035919">
    <property type="entry name" value="EAL_sf"/>
</dbReference>
<gene>
    <name evidence="2" type="ORF">MPOR_19070</name>
</gene>
<dbReference type="Gene3D" id="3.20.20.450">
    <property type="entry name" value="EAL domain"/>
    <property type="match status" value="1"/>
</dbReference>
<organism evidence="2 3">
    <name type="scientific">Mycolicibacterium poriferae</name>
    <dbReference type="NCBI Taxonomy" id="39694"/>
    <lineage>
        <taxon>Bacteria</taxon>
        <taxon>Bacillati</taxon>
        <taxon>Actinomycetota</taxon>
        <taxon>Actinomycetes</taxon>
        <taxon>Mycobacteriales</taxon>
        <taxon>Mycobacteriaceae</taxon>
        <taxon>Mycolicibacterium</taxon>
    </lineage>
</organism>
<dbReference type="EMBL" id="AP022570">
    <property type="protein sequence ID" value="BBX50881.1"/>
    <property type="molecule type" value="Genomic_DNA"/>
</dbReference>
<evidence type="ECO:0000259" key="1">
    <source>
        <dbReference type="PROSITE" id="PS50883"/>
    </source>
</evidence>
<dbReference type="Pfam" id="PF00563">
    <property type="entry name" value="EAL"/>
    <property type="match status" value="1"/>
</dbReference>
<dbReference type="CDD" id="cd01948">
    <property type="entry name" value="EAL"/>
    <property type="match status" value="1"/>
</dbReference>
<dbReference type="PROSITE" id="PS50883">
    <property type="entry name" value="EAL"/>
    <property type="match status" value="1"/>
</dbReference>
<name>A0A6N4V8E0_9MYCO</name>
<proteinExistence type="predicted"/>
<dbReference type="KEGG" id="mpof:MPOR_19070"/>
<dbReference type="GO" id="GO:0071111">
    <property type="term" value="F:cyclic-guanylate-specific phosphodiesterase activity"/>
    <property type="evidence" value="ECO:0007669"/>
    <property type="project" value="InterPro"/>
</dbReference>
<keyword evidence="3" id="KW-1185">Reference proteome</keyword>
<dbReference type="Proteomes" id="UP000466785">
    <property type="component" value="Chromosome"/>
</dbReference>
<sequence length="421" mass="44368">MFHSTEGNVMSSVLDDAAAGQGVEPHFQRVVSLPDETVVGYEALARWPGLRDVGPLDVFARARVNGTLDALDHHCVGSAAQAAMRGGATSGMLLLINVEPTTAALDPGAAAKVTAAAEECHLVFELTERELLTNPSALLRKVAALRAAGYSIALDDIGVHSDSLALLDLVAPDILKLDMQLVQNQPNRLQARTIAAVIAHHERTGATILAEGIETDEHLEQALAYGATLGQGYRFGHPGDLLVPPQGSYRPAHTAQSPLPARASAFDLAAGGLTTRAVRKPTVLQLSRHIEHLAAVADSPPIVLAAVQEAKYFTGLTVDVYLGLAERSPLVAVLGGGASRAPCPGVKWVSLDAGDPLLAEWGVVVLGPDMAAGLLARERPGAGLSPDGEKRFDMVMTFDRARVTTAARCMLDRFPDRSEPN</sequence>
<dbReference type="PANTHER" id="PTHR33121:SF70">
    <property type="entry name" value="SIGNALING PROTEIN YKOW"/>
    <property type="match status" value="1"/>
</dbReference>
<accession>A0A6N4V8E0</accession>
<dbReference type="AlphaFoldDB" id="A0A6N4V8E0"/>
<dbReference type="Pfam" id="PF10069">
    <property type="entry name" value="DICT"/>
    <property type="match status" value="1"/>
</dbReference>
<evidence type="ECO:0000313" key="2">
    <source>
        <dbReference type="EMBL" id="BBX50881.1"/>
    </source>
</evidence>
<dbReference type="PANTHER" id="PTHR33121">
    <property type="entry name" value="CYCLIC DI-GMP PHOSPHODIESTERASE PDEF"/>
    <property type="match status" value="1"/>
</dbReference>
<dbReference type="InterPro" id="IPR001633">
    <property type="entry name" value="EAL_dom"/>
</dbReference>
<protein>
    <recommendedName>
        <fullName evidence="1">EAL domain-containing protein</fullName>
    </recommendedName>
</protein>
<dbReference type="InterPro" id="IPR019278">
    <property type="entry name" value="DICT_dom"/>
</dbReference>
<dbReference type="SMART" id="SM00052">
    <property type="entry name" value="EAL"/>
    <property type="match status" value="1"/>
</dbReference>
<feature type="domain" description="EAL" evidence="1">
    <location>
        <begin position="7"/>
        <end position="252"/>
    </location>
</feature>
<dbReference type="SUPFAM" id="SSF141868">
    <property type="entry name" value="EAL domain-like"/>
    <property type="match status" value="1"/>
</dbReference>
<reference evidence="2 3" key="1">
    <citation type="journal article" date="2019" name="Emerg. Microbes Infect.">
        <title>Comprehensive subspecies identification of 175 nontuberculous mycobacteria species based on 7547 genomic profiles.</title>
        <authorList>
            <person name="Matsumoto Y."/>
            <person name="Kinjo T."/>
            <person name="Motooka D."/>
            <person name="Nabeya D."/>
            <person name="Jung N."/>
            <person name="Uechi K."/>
            <person name="Horii T."/>
            <person name="Iida T."/>
            <person name="Fujita J."/>
            <person name="Nakamura S."/>
        </authorList>
    </citation>
    <scope>NUCLEOTIDE SEQUENCE [LARGE SCALE GENOMIC DNA]</scope>
    <source>
        <strain evidence="2 3">JCM 12603</strain>
    </source>
</reference>
<evidence type="ECO:0000313" key="3">
    <source>
        <dbReference type="Proteomes" id="UP000466785"/>
    </source>
</evidence>